<feature type="signal peptide" evidence="2">
    <location>
        <begin position="1"/>
        <end position="16"/>
    </location>
</feature>
<accession>A0A0D3JSN7</accession>
<evidence type="ECO:0000313" key="3">
    <source>
        <dbReference type="EnsemblProtists" id="EOD26522"/>
    </source>
</evidence>
<dbReference type="InterPro" id="IPR038050">
    <property type="entry name" value="Neuro_actylchol_rec"/>
</dbReference>
<organism evidence="3 4">
    <name type="scientific">Emiliania huxleyi (strain CCMP1516)</name>
    <dbReference type="NCBI Taxonomy" id="280463"/>
    <lineage>
        <taxon>Eukaryota</taxon>
        <taxon>Haptista</taxon>
        <taxon>Haptophyta</taxon>
        <taxon>Prymnesiophyceae</taxon>
        <taxon>Isochrysidales</taxon>
        <taxon>Noelaerhabdaceae</taxon>
        <taxon>Emiliania</taxon>
    </lineage>
</organism>
<sequence length="534" mass="58629">MLVLVVYLLLLPLASGLISAAVLPGACLNATFAECDDPSSAINGAPECEPAVLDDFVASISSGSIENCSGSLLMFEWLSALAQQCQSTGAFISSQGMRRILCSPSTPFFDLDALDTAAGIFLIGTSYKLPIDAWQGFYAADIAGWQWVSMLPKDYEDLGFTKGEAYGAYEGAQGTVDKYGEPGEYAWPGLDDILGPTIITPQIVLQRLIDVRSPEYFEVEYLVTLSWEDQRIFSECNGTVKSTEAKDPGRKVDTCDIYWRPELQLPNALDGEVTLVEDSGLTTVVGTDWDSEYTERVAPPRSLALLSYRQRAKFMAVIDERELPYDSHTLDFVMAMPDVLASEACFQVGGPRDTVLVDLPASQLGSSWGRTGDPVKARGDDLQVRKSVGVGNPIWDIVDFTAEVVVMPTTLGSVAAMATSDWATANNPSFQYRTLLEAQGFDFDQQDSDPTRSTCALRLSITIDRRMNYHMWNFMIMQFVLVLLGMCTFAVDPCAIDARLGLAFTMVLAINVFQILLVENLPEMGDLSRLQWFT</sequence>
<dbReference type="KEGG" id="ehx:EMIHUDRAFT_450304"/>
<feature type="transmembrane region" description="Helical" evidence="1">
    <location>
        <begin position="471"/>
        <end position="491"/>
    </location>
</feature>
<evidence type="ECO:0000313" key="4">
    <source>
        <dbReference type="Proteomes" id="UP000013827"/>
    </source>
</evidence>
<feature type="chain" id="PRO_5044291550" description="Neurotransmitter-gated ion-channel ligand-binding domain-containing protein" evidence="2">
    <location>
        <begin position="17"/>
        <end position="534"/>
    </location>
</feature>
<evidence type="ECO:0008006" key="5">
    <source>
        <dbReference type="Google" id="ProtNLM"/>
    </source>
</evidence>
<evidence type="ECO:0000256" key="1">
    <source>
        <dbReference type="SAM" id="Phobius"/>
    </source>
</evidence>
<dbReference type="Gene3D" id="1.20.58.390">
    <property type="entry name" value="Neurotransmitter-gated ion-channel transmembrane domain"/>
    <property type="match status" value="1"/>
</dbReference>
<protein>
    <recommendedName>
        <fullName evidence="5">Neurotransmitter-gated ion-channel ligand-binding domain-containing protein</fullName>
    </recommendedName>
</protein>
<dbReference type="GO" id="GO:0016020">
    <property type="term" value="C:membrane"/>
    <property type="evidence" value="ECO:0007669"/>
    <property type="project" value="InterPro"/>
</dbReference>
<proteinExistence type="predicted"/>
<keyword evidence="1" id="KW-0472">Membrane</keyword>
<feature type="transmembrane region" description="Helical" evidence="1">
    <location>
        <begin position="498"/>
        <end position="517"/>
    </location>
</feature>
<dbReference type="HOGENOM" id="CLU_510571_0_0_1"/>
<dbReference type="EnsemblProtists" id="EOD26522">
    <property type="protein sequence ID" value="EOD26522"/>
    <property type="gene ID" value="EMIHUDRAFT_450304"/>
</dbReference>
<keyword evidence="2" id="KW-0732">Signal</keyword>
<dbReference type="GO" id="GO:0005230">
    <property type="term" value="F:extracellular ligand-gated monoatomic ion channel activity"/>
    <property type="evidence" value="ECO:0007669"/>
    <property type="project" value="InterPro"/>
</dbReference>
<dbReference type="RefSeq" id="XP_005778951.1">
    <property type="nucleotide sequence ID" value="XM_005778894.1"/>
</dbReference>
<dbReference type="Proteomes" id="UP000013827">
    <property type="component" value="Unassembled WGS sequence"/>
</dbReference>
<keyword evidence="4" id="KW-1185">Reference proteome</keyword>
<keyword evidence="1" id="KW-1133">Transmembrane helix</keyword>
<keyword evidence="1" id="KW-0812">Transmembrane</keyword>
<reference evidence="3" key="2">
    <citation type="submission" date="2024-10" db="UniProtKB">
        <authorList>
            <consortium name="EnsemblProtists"/>
        </authorList>
    </citation>
    <scope>IDENTIFICATION</scope>
</reference>
<reference evidence="4" key="1">
    <citation type="journal article" date="2013" name="Nature">
        <title>Pan genome of the phytoplankton Emiliania underpins its global distribution.</title>
        <authorList>
            <person name="Read B.A."/>
            <person name="Kegel J."/>
            <person name="Klute M.J."/>
            <person name="Kuo A."/>
            <person name="Lefebvre S.C."/>
            <person name="Maumus F."/>
            <person name="Mayer C."/>
            <person name="Miller J."/>
            <person name="Monier A."/>
            <person name="Salamov A."/>
            <person name="Young J."/>
            <person name="Aguilar M."/>
            <person name="Claverie J.M."/>
            <person name="Frickenhaus S."/>
            <person name="Gonzalez K."/>
            <person name="Herman E.K."/>
            <person name="Lin Y.C."/>
            <person name="Napier J."/>
            <person name="Ogata H."/>
            <person name="Sarno A.F."/>
            <person name="Shmutz J."/>
            <person name="Schroeder D."/>
            <person name="de Vargas C."/>
            <person name="Verret F."/>
            <person name="von Dassow P."/>
            <person name="Valentin K."/>
            <person name="Van de Peer Y."/>
            <person name="Wheeler G."/>
            <person name="Dacks J.B."/>
            <person name="Delwiche C.F."/>
            <person name="Dyhrman S.T."/>
            <person name="Glockner G."/>
            <person name="John U."/>
            <person name="Richards T."/>
            <person name="Worden A.Z."/>
            <person name="Zhang X."/>
            <person name="Grigoriev I.V."/>
            <person name="Allen A.E."/>
            <person name="Bidle K."/>
            <person name="Borodovsky M."/>
            <person name="Bowler C."/>
            <person name="Brownlee C."/>
            <person name="Cock J.M."/>
            <person name="Elias M."/>
            <person name="Gladyshev V.N."/>
            <person name="Groth M."/>
            <person name="Guda C."/>
            <person name="Hadaegh A."/>
            <person name="Iglesias-Rodriguez M.D."/>
            <person name="Jenkins J."/>
            <person name="Jones B.M."/>
            <person name="Lawson T."/>
            <person name="Leese F."/>
            <person name="Lindquist E."/>
            <person name="Lobanov A."/>
            <person name="Lomsadze A."/>
            <person name="Malik S.B."/>
            <person name="Marsh M.E."/>
            <person name="Mackinder L."/>
            <person name="Mock T."/>
            <person name="Mueller-Roeber B."/>
            <person name="Pagarete A."/>
            <person name="Parker M."/>
            <person name="Probert I."/>
            <person name="Quesneville H."/>
            <person name="Raines C."/>
            <person name="Rensing S.A."/>
            <person name="Riano-Pachon D.M."/>
            <person name="Richier S."/>
            <person name="Rokitta S."/>
            <person name="Shiraiwa Y."/>
            <person name="Soanes D.M."/>
            <person name="van der Giezen M."/>
            <person name="Wahlund T.M."/>
            <person name="Williams B."/>
            <person name="Wilson W."/>
            <person name="Wolfe G."/>
            <person name="Wurch L.L."/>
        </authorList>
    </citation>
    <scope>NUCLEOTIDE SEQUENCE</scope>
</reference>
<name>A0A0D3JSN7_EMIH1</name>
<dbReference type="Gene3D" id="2.70.170.10">
    <property type="entry name" value="Neurotransmitter-gated ion-channel ligand-binding domain"/>
    <property type="match status" value="1"/>
</dbReference>
<dbReference type="GeneID" id="17272068"/>
<dbReference type="AlphaFoldDB" id="A0A0D3JSN7"/>
<dbReference type="PaxDb" id="2903-EOD26522"/>
<evidence type="ECO:0000256" key="2">
    <source>
        <dbReference type="SAM" id="SignalP"/>
    </source>
</evidence>
<dbReference type="InterPro" id="IPR036734">
    <property type="entry name" value="Neur_chan_lig-bd_sf"/>
</dbReference>